<keyword evidence="1" id="KW-0808">Transferase</keyword>
<comment type="caution">
    <text evidence="1">The sequence shown here is derived from an EMBL/GenBank/DDBJ whole genome shotgun (WGS) entry which is preliminary data.</text>
</comment>
<name>A0A7W3JTA5_9MICO</name>
<dbReference type="InterPro" id="IPR027417">
    <property type="entry name" value="P-loop_NTPase"/>
</dbReference>
<dbReference type="SUPFAM" id="SSF52540">
    <property type="entry name" value="P-loop containing nucleoside triphosphate hydrolases"/>
    <property type="match status" value="1"/>
</dbReference>
<evidence type="ECO:0000313" key="1">
    <source>
        <dbReference type="EMBL" id="MBA8828831.1"/>
    </source>
</evidence>
<dbReference type="Proteomes" id="UP000524237">
    <property type="component" value="Unassembled WGS sequence"/>
</dbReference>
<dbReference type="NCBIfam" id="NF005115">
    <property type="entry name" value="PRK06547.1"/>
    <property type="match status" value="1"/>
</dbReference>
<dbReference type="Gene3D" id="3.40.50.300">
    <property type="entry name" value="P-loop containing nucleotide triphosphate hydrolases"/>
    <property type="match status" value="1"/>
</dbReference>
<protein>
    <submittedName>
        <fullName evidence="1">Uridine kinase</fullName>
    </submittedName>
</protein>
<sequence>MSPNPHPSWGLAFTPNLHELVAFVAASGANPAIVIDGPSGAGKSTVADFLVENIPGVQLVRLDDIYPGWDGLGAAAIVAERLLVARSRGESASWQRYDWASASLTTWHDVDPSLPLIIEGCGSLGEQALQHASVRVWVTASEDVRRQRALSRGGEDFEAHWETWNEQFAVRLRRENSERFANIILVATE</sequence>
<accession>A0A7W3JTA5</accession>
<keyword evidence="2" id="KW-1185">Reference proteome</keyword>
<reference evidence="1 2" key="1">
    <citation type="submission" date="2020-07" db="EMBL/GenBank/DDBJ databases">
        <title>Sequencing the genomes of 1000 actinobacteria strains.</title>
        <authorList>
            <person name="Klenk H.-P."/>
        </authorList>
    </citation>
    <scope>NUCLEOTIDE SEQUENCE [LARGE SCALE GENOMIC DNA]</scope>
    <source>
        <strain evidence="1 2">DSM 23737</strain>
    </source>
</reference>
<dbReference type="AlphaFoldDB" id="A0A7W3JTA5"/>
<gene>
    <name evidence="1" type="ORF">FB555_000902</name>
</gene>
<dbReference type="EMBL" id="JACGWU010000001">
    <property type="protein sequence ID" value="MBA8828831.1"/>
    <property type="molecule type" value="Genomic_DNA"/>
</dbReference>
<dbReference type="GO" id="GO:0016301">
    <property type="term" value="F:kinase activity"/>
    <property type="evidence" value="ECO:0007669"/>
    <property type="project" value="UniProtKB-KW"/>
</dbReference>
<dbReference type="RefSeq" id="WP_182484192.1">
    <property type="nucleotide sequence ID" value="NZ_JACGWU010000001.1"/>
</dbReference>
<keyword evidence="1" id="KW-0418">Kinase</keyword>
<proteinExistence type="predicted"/>
<dbReference type="Pfam" id="PF13238">
    <property type="entry name" value="AAA_18"/>
    <property type="match status" value="1"/>
</dbReference>
<evidence type="ECO:0000313" key="2">
    <source>
        <dbReference type="Proteomes" id="UP000524237"/>
    </source>
</evidence>
<organism evidence="1 2">
    <name type="scientific">Alpinimonas psychrophila</name>
    <dbReference type="NCBI Taxonomy" id="748908"/>
    <lineage>
        <taxon>Bacteria</taxon>
        <taxon>Bacillati</taxon>
        <taxon>Actinomycetota</taxon>
        <taxon>Actinomycetes</taxon>
        <taxon>Micrococcales</taxon>
        <taxon>Microbacteriaceae</taxon>
        <taxon>Alpinimonas</taxon>
    </lineage>
</organism>